<feature type="transmembrane region" description="Helical" evidence="4">
    <location>
        <begin position="225"/>
        <end position="242"/>
    </location>
</feature>
<dbReference type="InterPro" id="IPR011623">
    <property type="entry name" value="7TMR_DISM_rcpt_extracell_dom1"/>
</dbReference>
<dbReference type="GO" id="GO:0006355">
    <property type="term" value="P:regulation of DNA-templated transcription"/>
    <property type="evidence" value="ECO:0007669"/>
    <property type="project" value="InterPro"/>
</dbReference>
<keyword evidence="8" id="KW-1185">Reference proteome</keyword>
<gene>
    <name evidence="7" type="ORF">C8N46_10948</name>
</gene>
<dbReference type="InterPro" id="IPR036388">
    <property type="entry name" value="WH-like_DNA-bd_sf"/>
</dbReference>
<evidence type="ECO:0000256" key="3">
    <source>
        <dbReference type="ARBA" id="ARBA00023163"/>
    </source>
</evidence>
<keyword evidence="3" id="KW-0804">Transcription</keyword>
<dbReference type="Pfam" id="PF07695">
    <property type="entry name" value="7TMR-DISM_7TM"/>
    <property type="match status" value="1"/>
</dbReference>
<evidence type="ECO:0000313" key="7">
    <source>
        <dbReference type="EMBL" id="PTX59460.1"/>
    </source>
</evidence>
<sequence>MKKISLLLLLFYCSISMAKKINCQIKFLSFDNDTLKCSVLQSKFQEIPQSESLGLKNGNYWFKVIIKSIDVNKIIVEIPTHNIEEILIYKRKGNSLLYVNEIKNNYNLQQNKQNRFPNFSVDIENNTTEIFLKVFFCKEANFPLRIYTTEEYFEHTFLYNLFTGTYYGFLLAILICNLFFYIKFNEKVYLYYLIFLCSYTVAILYHDGTMNLILPINTIIDIEGISHLLTEITMFLFSFTFLNFKDYVPKFKRYAIGLVTLMSLLEISHIVTGDFIFYIMADTVAMSSFSITWIVCVVYMGEVKFARFYILGYTILITFGFHFLFSYDFGLIPNNGQTFFLKLASMIDMLIFTYAISYRLDILNKEHKKQISELQLLLSKNQKGTSIDSFYILLEENELSNTTLTLQEIKVLKCIHERMTNREIAEKLFVSTNTIKFHVSNIYKKLDVKSRNEVNEKLTEFNKN</sequence>
<dbReference type="AlphaFoldDB" id="A0A2T6BTQ6"/>
<comment type="caution">
    <text evidence="7">The sequence shown here is derived from an EMBL/GenBank/DDBJ whole genome shotgun (WGS) entry which is preliminary data.</text>
</comment>
<keyword evidence="1" id="KW-0805">Transcription regulation</keyword>
<accession>A0A2T6BTQ6</accession>
<feature type="transmembrane region" description="Helical" evidence="4">
    <location>
        <begin position="339"/>
        <end position="360"/>
    </location>
</feature>
<dbReference type="Gene3D" id="1.10.10.10">
    <property type="entry name" value="Winged helix-like DNA-binding domain superfamily/Winged helix DNA-binding domain"/>
    <property type="match status" value="1"/>
</dbReference>
<dbReference type="PRINTS" id="PR00038">
    <property type="entry name" value="HTHLUXR"/>
</dbReference>
<feature type="transmembrane region" description="Helical" evidence="4">
    <location>
        <begin position="308"/>
        <end position="327"/>
    </location>
</feature>
<keyword evidence="4" id="KW-0812">Transmembrane</keyword>
<dbReference type="PROSITE" id="PS50043">
    <property type="entry name" value="HTH_LUXR_2"/>
    <property type="match status" value="1"/>
</dbReference>
<dbReference type="Gene3D" id="2.60.40.2380">
    <property type="match status" value="1"/>
</dbReference>
<evidence type="ECO:0000259" key="6">
    <source>
        <dbReference type="PROSITE" id="PS50043"/>
    </source>
</evidence>
<dbReference type="OrthoDB" id="9807565at2"/>
<proteinExistence type="predicted"/>
<dbReference type="PANTHER" id="PTHR44688">
    <property type="entry name" value="DNA-BINDING TRANSCRIPTIONAL ACTIVATOR DEVR_DOSR"/>
    <property type="match status" value="1"/>
</dbReference>
<dbReference type="Pfam" id="PF07696">
    <property type="entry name" value="7TMR-DISMED2"/>
    <property type="match status" value="1"/>
</dbReference>
<evidence type="ECO:0000256" key="1">
    <source>
        <dbReference type="ARBA" id="ARBA00023015"/>
    </source>
</evidence>
<keyword evidence="5" id="KW-0732">Signal</keyword>
<feature type="transmembrane region" description="Helical" evidence="4">
    <location>
        <begin position="277"/>
        <end position="301"/>
    </location>
</feature>
<dbReference type="Proteomes" id="UP000244090">
    <property type="component" value="Unassembled WGS sequence"/>
</dbReference>
<feature type="chain" id="PRO_5015580443" evidence="5">
    <location>
        <begin position="19"/>
        <end position="464"/>
    </location>
</feature>
<keyword evidence="4" id="KW-0472">Membrane</keyword>
<evidence type="ECO:0000313" key="8">
    <source>
        <dbReference type="Proteomes" id="UP000244090"/>
    </source>
</evidence>
<protein>
    <submittedName>
        <fullName evidence="7">7TMR-DISM extracellular protein 2</fullName>
    </submittedName>
</protein>
<evidence type="ECO:0000256" key="2">
    <source>
        <dbReference type="ARBA" id="ARBA00023125"/>
    </source>
</evidence>
<keyword evidence="2" id="KW-0238">DNA-binding</keyword>
<reference evidence="7 8" key="1">
    <citation type="submission" date="2018-04" db="EMBL/GenBank/DDBJ databases">
        <title>Genomic Encyclopedia of Archaeal and Bacterial Type Strains, Phase II (KMG-II): from individual species to whole genera.</title>
        <authorList>
            <person name="Goeker M."/>
        </authorList>
    </citation>
    <scope>NUCLEOTIDE SEQUENCE [LARGE SCALE GENOMIC DNA]</scope>
    <source>
        <strain evidence="7 8">DSM 25731</strain>
    </source>
</reference>
<dbReference type="Pfam" id="PF00196">
    <property type="entry name" value="GerE"/>
    <property type="match status" value="1"/>
</dbReference>
<dbReference type="CDD" id="cd06170">
    <property type="entry name" value="LuxR_C_like"/>
    <property type="match status" value="1"/>
</dbReference>
<feature type="transmembrane region" description="Helical" evidence="4">
    <location>
        <begin position="157"/>
        <end position="181"/>
    </location>
</feature>
<organism evidence="7 8">
    <name type="scientific">Kordia periserrulae</name>
    <dbReference type="NCBI Taxonomy" id="701523"/>
    <lineage>
        <taxon>Bacteria</taxon>
        <taxon>Pseudomonadati</taxon>
        <taxon>Bacteroidota</taxon>
        <taxon>Flavobacteriia</taxon>
        <taxon>Flavobacteriales</taxon>
        <taxon>Flavobacteriaceae</taxon>
        <taxon>Kordia</taxon>
    </lineage>
</organism>
<feature type="signal peptide" evidence="5">
    <location>
        <begin position="1"/>
        <end position="18"/>
    </location>
</feature>
<feature type="transmembrane region" description="Helical" evidence="4">
    <location>
        <begin position="188"/>
        <end position="205"/>
    </location>
</feature>
<dbReference type="InterPro" id="IPR011622">
    <property type="entry name" value="7TMR_DISM_rcpt_extracell_dom2"/>
</dbReference>
<dbReference type="PANTHER" id="PTHR44688:SF16">
    <property type="entry name" value="DNA-BINDING TRANSCRIPTIONAL ACTIVATOR DEVR_DOSR"/>
    <property type="match status" value="1"/>
</dbReference>
<dbReference type="InterPro" id="IPR016032">
    <property type="entry name" value="Sig_transdc_resp-reg_C-effctor"/>
</dbReference>
<feature type="transmembrane region" description="Helical" evidence="4">
    <location>
        <begin position="254"/>
        <end position="271"/>
    </location>
</feature>
<dbReference type="SMART" id="SM00421">
    <property type="entry name" value="HTH_LUXR"/>
    <property type="match status" value="1"/>
</dbReference>
<evidence type="ECO:0000256" key="4">
    <source>
        <dbReference type="SAM" id="Phobius"/>
    </source>
</evidence>
<dbReference type="EMBL" id="QBKT01000009">
    <property type="protein sequence ID" value="PTX59460.1"/>
    <property type="molecule type" value="Genomic_DNA"/>
</dbReference>
<dbReference type="RefSeq" id="WP_108116112.1">
    <property type="nucleotide sequence ID" value="NZ_QBKT01000009.1"/>
</dbReference>
<evidence type="ECO:0000256" key="5">
    <source>
        <dbReference type="SAM" id="SignalP"/>
    </source>
</evidence>
<keyword evidence="4" id="KW-1133">Transmembrane helix</keyword>
<dbReference type="SUPFAM" id="SSF46894">
    <property type="entry name" value="C-terminal effector domain of the bipartite response regulators"/>
    <property type="match status" value="1"/>
</dbReference>
<feature type="domain" description="HTH luxR-type" evidence="6">
    <location>
        <begin position="397"/>
        <end position="462"/>
    </location>
</feature>
<dbReference type="InterPro" id="IPR000792">
    <property type="entry name" value="Tscrpt_reg_LuxR_C"/>
</dbReference>
<dbReference type="GO" id="GO:0003677">
    <property type="term" value="F:DNA binding"/>
    <property type="evidence" value="ECO:0007669"/>
    <property type="project" value="UniProtKB-KW"/>
</dbReference>
<name>A0A2T6BTQ6_9FLAO</name>